<dbReference type="Proteomes" id="UP001314170">
    <property type="component" value="Unassembled WGS sequence"/>
</dbReference>
<dbReference type="EMBL" id="CAWUPB010000851">
    <property type="protein sequence ID" value="CAK7326200.1"/>
    <property type="molecule type" value="Genomic_DNA"/>
</dbReference>
<comment type="caution">
    <text evidence="1">The sequence shown here is derived from an EMBL/GenBank/DDBJ whole genome shotgun (WGS) entry which is preliminary data.</text>
</comment>
<protein>
    <submittedName>
        <fullName evidence="1">Uncharacterized protein</fullName>
    </submittedName>
</protein>
<proteinExistence type="predicted"/>
<dbReference type="AlphaFoldDB" id="A0AAV1R0Y3"/>
<keyword evidence="2" id="KW-1185">Reference proteome</keyword>
<evidence type="ECO:0000313" key="2">
    <source>
        <dbReference type="Proteomes" id="UP001314170"/>
    </source>
</evidence>
<sequence length="161" mass="17431">MSAVLSCGIPWSVSSWLDGIGLLLHCTIKLLGTKLYNSIIITKGGVVVITHGGVLRAFHKCAAATVELLEQYRIHLSSIISLGWQNGKSFLDILDDVKSSLSPLDIPFTVMDNIALPKTLFPPICYFKEPFHIEGVSAVDPSSAAKSLKPISQIVKGENKK</sequence>
<organism evidence="1 2">
    <name type="scientific">Dovyalis caffra</name>
    <dbReference type="NCBI Taxonomy" id="77055"/>
    <lineage>
        <taxon>Eukaryota</taxon>
        <taxon>Viridiplantae</taxon>
        <taxon>Streptophyta</taxon>
        <taxon>Embryophyta</taxon>
        <taxon>Tracheophyta</taxon>
        <taxon>Spermatophyta</taxon>
        <taxon>Magnoliopsida</taxon>
        <taxon>eudicotyledons</taxon>
        <taxon>Gunneridae</taxon>
        <taxon>Pentapetalae</taxon>
        <taxon>rosids</taxon>
        <taxon>fabids</taxon>
        <taxon>Malpighiales</taxon>
        <taxon>Salicaceae</taxon>
        <taxon>Flacourtieae</taxon>
        <taxon>Dovyalis</taxon>
    </lineage>
</organism>
<name>A0AAV1R0Y3_9ROSI</name>
<gene>
    <name evidence="1" type="ORF">DCAF_LOCUS3896</name>
</gene>
<reference evidence="1 2" key="1">
    <citation type="submission" date="2024-01" db="EMBL/GenBank/DDBJ databases">
        <authorList>
            <person name="Waweru B."/>
        </authorList>
    </citation>
    <scope>NUCLEOTIDE SEQUENCE [LARGE SCALE GENOMIC DNA]</scope>
</reference>
<accession>A0AAV1R0Y3</accession>
<evidence type="ECO:0000313" key="1">
    <source>
        <dbReference type="EMBL" id="CAK7326200.1"/>
    </source>
</evidence>